<reference evidence="8" key="1">
    <citation type="journal article" date="2008" name="Insect Biochem. Mol. Biol.">
        <title>The genome of a lepidopteran model insect, the silkworm Bombyx mori.</title>
        <authorList>
            <consortium name="International Silkworm Genome Consortium"/>
        </authorList>
    </citation>
    <scope>NUCLEOTIDE SEQUENCE [LARGE SCALE GENOMIC DNA]</scope>
    <source>
        <strain evidence="8">p50T</strain>
    </source>
</reference>
<dbReference type="InterPro" id="IPR011993">
    <property type="entry name" value="PH-like_dom_sf"/>
</dbReference>
<dbReference type="CTD" id="38928"/>
<sequence length="578" mass="65522">MIDENITVSDSSDLEEGGTPELRGYLSKWTNYIHGWQDRFIVLKDSTLSYYKNELESNLGCRGALCLKKAKVKPHEFDDCRFDVSVSDCVWYLRASNPEEKQQWIDILESFKPLKADERAVQLTVNCHRRPWTSPTPEVESGYGTSSDSSSNGGGLQRHGSATSLQSTGSHGHSTRRLTEKITELETYNELLSKQAIQLQQYFDMCIDSYPKIDDANDAIDAVKLADGNDLRVHAGEVRATSTSFRATCGATVATLQHCVELLRRREKQARQAEDLYMALKTQLNEARLASKPGPDHEEGPHSTLPDDEFHDAIETGFDKMEEERCTRVVPTVHTRDQIELPPPAIDNRLTVHPLWPEIDRISTEQIQAAFEGVGGEIGWQLFAEEGDMRMYRREVEVDGMVMDPLKAMHKVRGVSAREMCHYFFNPRYRYEWETTLEQMTIVEEISSDALVFHQTFKRIWPASQRDALFWSHVRASSENTFAVTNHSTTNTEYPANSSACIRLFVTVCLACRSTYPAGEQPTRDNITTSIAYCSTVNPGGWAPAGVLRAVYKREYPKFLKRFTGYVVDQCKDKPLAI</sequence>
<dbReference type="SMART" id="SM00233">
    <property type="entry name" value="PH"/>
    <property type="match status" value="1"/>
</dbReference>
<dbReference type="Gene3D" id="3.30.530.20">
    <property type="match status" value="1"/>
</dbReference>
<evidence type="ECO:0000256" key="2">
    <source>
        <dbReference type="ARBA" id="ARBA00022824"/>
    </source>
</evidence>
<dbReference type="Proteomes" id="UP000005204">
    <property type="component" value="Unassembled WGS sequence"/>
</dbReference>
<dbReference type="SUPFAM" id="SSF50729">
    <property type="entry name" value="PH domain-like"/>
    <property type="match status" value="1"/>
</dbReference>
<dbReference type="Pfam" id="PF00169">
    <property type="entry name" value="PH"/>
    <property type="match status" value="1"/>
</dbReference>
<dbReference type="SMART" id="SM00234">
    <property type="entry name" value="START"/>
    <property type="match status" value="1"/>
</dbReference>
<dbReference type="FunFam" id="2.30.29.30:FF:000382">
    <property type="entry name" value="Uncharacterized protein, isoform A"/>
    <property type="match status" value="1"/>
</dbReference>
<dbReference type="GeneID" id="101736873"/>
<feature type="coiled-coil region" evidence="3">
    <location>
        <begin position="263"/>
        <end position="290"/>
    </location>
</feature>
<dbReference type="CDD" id="cd13283">
    <property type="entry name" value="PH_GPBP"/>
    <property type="match status" value="1"/>
</dbReference>
<evidence type="ECO:0008006" key="9">
    <source>
        <dbReference type="Google" id="ProtNLM"/>
    </source>
</evidence>
<evidence type="ECO:0000256" key="4">
    <source>
        <dbReference type="SAM" id="MobiDB-lite"/>
    </source>
</evidence>
<proteinExistence type="predicted"/>
<keyword evidence="2" id="KW-0256">Endoplasmic reticulum</keyword>
<protein>
    <recommendedName>
        <fullName evidence="9">Collagen type IV alpha-3-binding protein</fullName>
    </recommendedName>
</protein>
<feature type="compositionally biased region" description="Low complexity" evidence="4">
    <location>
        <begin position="141"/>
        <end position="151"/>
    </location>
</feature>
<dbReference type="Gene3D" id="2.30.29.30">
    <property type="entry name" value="Pleckstrin-homology domain (PH domain)/Phosphotyrosine-binding domain (PTB)"/>
    <property type="match status" value="1"/>
</dbReference>
<dbReference type="GO" id="GO:0008289">
    <property type="term" value="F:lipid binding"/>
    <property type="evidence" value="ECO:0007669"/>
    <property type="project" value="InterPro"/>
</dbReference>
<reference evidence="7" key="2">
    <citation type="submission" date="2022-06" db="UniProtKB">
        <authorList>
            <consortium name="EnsemblMetazoa"/>
        </authorList>
    </citation>
    <scope>IDENTIFICATION</scope>
    <source>
        <strain evidence="7">p50T (Dazao)</strain>
    </source>
</reference>
<evidence type="ECO:0000313" key="8">
    <source>
        <dbReference type="Proteomes" id="UP000005204"/>
    </source>
</evidence>
<dbReference type="PROSITE" id="PS50003">
    <property type="entry name" value="PH_DOMAIN"/>
    <property type="match status" value="1"/>
</dbReference>
<keyword evidence="3" id="KW-0175">Coiled coil</keyword>
<dbReference type="InterPro" id="IPR002913">
    <property type="entry name" value="START_lipid-bd_dom"/>
</dbReference>
<dbReference type="RefSeq" id="XP_004922409.2">
    <property type="nucleotide sequence ID" value="XM_004922352.5"/>
</dbReference>
<dbReference type="PANTHER" id="PTHR19308">
    <property type="entry name" value="PHOSPHATIDYLCHOLINE TRANSFER PROTEIN"/>
    <property type="match status" value="1"/>
</dbReference>
<evidence type="ECO:0000259" key="6">
    <source>
        <dbReference type="PROSITE" id="PS50848"/>
    </source>
</evidence>
<evidence type="ECO:0000256" key="3">
    <source>
        <dbReference type="SAM" id="Coils"/>
    </source>
</evidence>
<accession>A0A8R2AII4</accession>
<feature type="compositionally biased region" description="Polar residues" evidence="4">
    <location>
        <begin position="160"/>
        <end position="172"/>
    </location>
</feature>
<dbReference type="InterPro" id="IPR001849">
    <property type="entry name" value="PH_domain"/>
</dbReference>
<feature type="domain" description="START" evidence="6">
    <location>
        <begin position="379"/>
        <end position="563"/>
    </location>
</feature>
<dbReference type="PROSITE" id="PS50848">
    <property type="entry name" value="START"/>
    <property type="match status" value="1"/>
</dbReference>
<evidence type="ECO:0000313" key="7">
    <source>
        <dbReference type="EnsemblMetazoa" id="XP_004922409.2"/>
    </source>
</evidence>
<dbReference type="EnsemblMetazoa" id="XM_004922352.4">
    <property type="protein sequence ID" value="XP_004922409.2"/>
    <property type="gene ID" value="LOC101736873"/>
</dbReference>
<comment type="subcellular location">
    <subcellularLocation>
        <location evidence="1">Endoplasmic reticulum</location>
    </subcellularLocation>
</comment>
<dbReference type="InterPro" id="IPR023393">
    <property type="entry name" value="START-like_dom_sf"/>
</dbReference>
<evidence type="ECO:0000256" key="1">
    <source>
        <dbReference type="ARBA" id="ARBA00004240"/>
    </source>
</evidence>
<dbReference type="GO" id="GO:0035621">
    <property type="term" value="P:ER to Golgi ceramide transport"/>
    <property type="evidence" value="ECO:0007669"/>
    <property type="project" value="TreeGrafter"/>
</dbReference>
<dbReference type="SUPFAM" id="SSF55961">
    <property type="entry name" value="Bet v1-like"/>
    <property type="match status" value="1"/>
</dbReference>
<organism evidence="7 8">
    <name type="scientific">Bombyx mori</name>
    <name type="common">Silk moth</name>
    <dbReference type="NCBI Taxonomy" id="7091"/>
    <lineage>
        <taxon>Eukaryota</taxon>
        <taxon>Metazoa</taxon>
        <taxon>Ecdysozoa</taxon>
        <taxon>Arthropoda</taxon>
        <taxon>Hexapoda</taxon>
        <taxon>Insecta</taxon>
        <taxon>Pterygota</taxon>
        <taxon>Neoptera</taxon>
        <taxon>Endopterygota</taxon>
        <taxon>Lepidoptera</taxon>
        <taxon>Glossata</taxon>
        <taxon>Ditrysia</taxon>
        <taxon>Bombycoidea</taxon>
        <taxon>Bombycidae</taxon>
        <taxon>Bombycinae</taxon>
        <taxon>Bombyx</taxon>
    </lineage>
</organism>
<dbReference type="AlphaFoldDB" id="A0A8R2AII4"/>
<evidence type="ECO:0000259" key="5">
    <source>
        <dbReference type="PROSITE" id="PS50003"/>
    </source>
</evidence>
<feature type="domain" description="PH" evidence="5">
    <location>
        <begin position="19"/>
        <end position="113"/>
    </location>
</feature>
<feature type="region of interest" description="Disordered" evidence="4">
    <location>
        <begin position="290"/>
        <end position="309"/>
    </location>
</feature>
<dbReference type="InterPro" id="IPR051213">
    <property type="entry name" value="START_lipid_transfer"/>
</dbReference>
<name>A0A8R2AII4_BOMMO</name>
<dbReference type="PANTHER" id="PTHR19308:SF53">
    <property type="entry name" value="CERAMIDE TRANSFER PROTEIN"/>
    <property type="match status" value="1"/>
</dbReference>
<dbReference type="GO" id="GO:0005783">
    <property type="term" value="C:endoplasmic reticulum"/>
    <property type="evidence" value="ECO:0007669"/>
    <property type="project" value="UniProtKB-SubCell"/>
</dbReference>
<dbReference type="KEGG" id="bmor:101736873"/>
<dbReference type="Pfam" id="PF01852">
    <property type="entry name" value="START"/>
    <property type="match status" value="1"/>
</dbReference>
<keyword evidence="8" id="KW-1185">Reference proteome</keyword>
<feature type="region of interest" description="Disordered" evidence="4">
    <location>
        <begin position="132"/>
        <end position="178"/>
    </location>
</feature>